<dbReference type="EMBL" id="AP019514">
    <property type="protein sequence ID" value="BBI63470.1"/>
    <property type="molecule type" value="Genomic_DNA"/>
</dbReference>
<gene>
    <name evidence="1" type="ORF">HSBAA_47760</name>
</gene>
<dbReference type="Proteomes" id="UP000320231">
    <property type="component" value="Chromosome"/>
</dbReference>
<accession>A0A455UB70</accession>
<reference evidence="1 2" key="1">
    <citation type="journal article" date="2019" name="Microbiol. Resour. Announc.">
        <title>Complete Genome Sequence of Halomonas sulfidaeris Strain Esulfide1 Isolated from a Metal Sulfide Rock at a Depth of 2,200 Meters, Obtained Using Nanopore Sequencing.</title>
        <authorList>
            <person name="Saito M."/>
            <person name="Nishigata A."/>
            <person name="Galipon J."/>
            <person name="Arakawa K."/>
        </authorList>
    </citation>
    <scope>NUCLEOTIDE SEQUENCE [LARGE SCALE GENOMIC DNA]</scope>
    <source>
        <strain evidence="1 2">ATCC BAA-803</strain>
    </source>
</reference>
<name>A0A455UB70_9GAMM</name>
<sequence>MNNQATQQQLIQADLHAQGSIEPQHEVDKRVDFLCNQMLETGQHALVLGD</sequence>
<organism evidence="1 2">
    <name type="scientific">Vreelandella sulfidaeris</name>
    <dbReference type="NCBI Taxonomy" id="115553"/>
    <lineage>
        <taxon>Bacteria</taxon>
        <taxon>Pseudomonadati</taxon>
        <taxon>Pseudomonadota</taxon>
        <taxon>Gammaproteobacteria</taxon>
        <taxon>Oceanospirillales</taxon>
        <taxon>Halomonadaceae</taxon>
        <taxon>Vreelandella</taxon>
    </lineage>
</organism>
<dbReference type="AlphaFoldDB" id="A0A455UB70"/>
<evidence type="ECO:0000313" key="2">
    <source>
        <dbReference type="Proteomes" id="UP000320231"/>
    </source>
</evidence>
<evidence type="ECO:0000313" key="1">
    <source>
        <dbReference type="EMBL" id="BBI63470.1"/>
    </source>
</evidence>
<protein>
    <submittedName>
        <fullName evidence="1">Uncharacterized protein</fullName>
    </submittedName>
</protein>
<dbReference type="KEGG" id="hsr:HSBAA_47760"/>
<proteinExistence type="predicted"/>